<evidence type="ECO:0000313" key="2">
    <source>
        <dbReference type="EMBL" id="MED6212539.1"/>
    </source>
</evidence>
<sequence length="103" mass="12159">MCCHVTLQVNNHVNKKCDTWQKWLMWTHGQRKLGQSKGGSWIRCVIPDSEEGTGRSCLFLCTLKTEGITKRSNKWLKHGWKKNDRRSNQAKQEVHRDTWELHV</sequence>
<dbReference type="Proteomes" id="UP001341840">
    <property type="component" value="Unassembled WGS sequence"/>
</dbReference>
<evidence type="ECO:0000256" key="1">
    <source>
        <dbReference type="SAM" id="MobiDB-lite"/>
    </source>
</evidence>
<feature type="region of interest" description="Disordered" evidence="1">
    <location>
        <begin position="80"/>
        <end position="103"/>
    </location>
</feature>
<protein>
    <submittedName>
        <fullName evidence="2">Uncharacterized protein</fullName>
    </submittedName>
</protein>
<dbReference type="EMBL" id="JASCZI010243022">
    <property type="protein sequence ID" value="MED6212539.1"/>
    <property type="molecule type" value="Genomic_DNA"/>
</dbReference>
<organism evidence="2 3">
    <name type="scientific">Stylosanthes scabra</name>
    <dbReference type="NCBI Taxonomy" id="79078"/>
    <lineage>
        <taxon>Eukaryota</taxon>
        <taxon>Viridiplantae</taxon>
        <taxon>Streptophyta</taxon>
        <taxon>Embryophyta</taxon>
        <taxon>Tracheophyta</taxon>
        <taxon>Spermatophyta</taxon>
        <taxon>Magnoliopsida</taxon>
        <taxon>eudicotyledons</taxon>
        <taxon>Gunneridae</taxon>
        <taxon>Pentapetalae</taxon>
        <taxon>rosids</taxon>
        <taxon>fabids</taxon>
        <taxon>Fabales</taxon>
        <taxon>Fabaceae</taxon>
        <taxon>Papilionoideae</taxon>
        <taxon>50 kb inversion clade</taxon>
        <taxon>dalbergioids sensu lato</taxon>
        <taxon>Dalbergieae</taxon>
        <taxon>Pterocarpus clade</taxon>
        <taxon>Stylosanthes</taxon>
    </lineage>
</organism>
<name>A0ABU6YQS7_9FABA</name>
<gene>
    <name evidence="2" type="ORF">PIB30_084357</name>
</gene>
<accession>A0ABU6YQS7</accession>
<evidence type="ECO:0000313" key="3">
    <source>
        <dbReference type="Proteomes" id="UP001341840"/>
    </source>
</evidence>
<reference evidence="2 3" key="1">
    <citation type="journal article" date="2023" name="Plants (Basel)">
        <title>Bridging the Gap: Combining Genomics and Transcriptomics Approaches to Understand Stylosanthes scabra, an Orphan Legume from the Brazilian Caatinga.</title>
        <authorList>
            <person name="Ferreira-Neto J.R.C."/>
            <person name="da Silva M.D."/>
            <person name="Binneck E."/>
            <person name="de Melo N.F."/>
            <person name="da Silva R.H."/>
            <person name="de Melo A.L.T.M."/>
            <person name="Pandolfi V."/>
            <person name="Bustamante F.O."/>
            <person name="Brasileiro-Vidal A.C."/>
            <person name="Benko-Iseppon A.M."/>
        </authorList>
    </citation>
    <scope>NUCLEOTIDE SEQUENCE [LARGE SCALE GENOMIC DNA]</scope>
    <source>
        <tissue evidence="2">Leaves</tissue>
    </source>
</reference>
<comment type="caution">
    <text evidence="2">The sequence shown here is derived from an EMBL/GenBank/DDBJ whole genome shotgun (WGS) entry which is preliminary data.</text>
</comment>
<proteinExistence type="predicted"/>
<feature type="compositionally biased region" description="Basic and acidic residues" evidence="1">
    <location>
        <begin position="81"/>
        <end position="103"/>
    </location>
</feature>
<keyword evidence="3" id="KW-1185">Reference proteome</keyword>